<dbReference type="GO" id="GO:0006508">
    <property type="term" value="P:proteolysis"/>
    <property type="evidence" value="ECO:0007669"/>
    <property type="project" value="UniProtKB-KW"/>
</dbReference>
<dbReference type="Proteomes" id="UP000036403">
    <property type="component" value="Unassembled WGS sequence"/>
</dbReference>
<keyword evidence="3" id="KW-0548">Nucleotidyltransferase</keyword>
<dbReference type="FunFam" id="3.10.10.10:FF:000007">
    <property type="entry name" value="Retrovirus-related Pol polyprotein from transposon 17.6-like Protein"/>
    <property type="match status" value="1"/>
</dbReference>
<keyword evidence="5 10" id="KW-0255">Endonuclease</keyword>
<dbReference type="CDD" id="cd09274">
    <property type="entry name" value="RNase_HI_RT_Ty3"/>
    <property type="match status" value="1"/>
</dbReference>
<dbReference type="InterPro" id="IPR041577">
    <property type="entry name" value="RT_RNaseH_2"/>
</dbReference>
<feature type="domain" description="Reverse transcriptase" evidence="9">
    <location>
        <begin position="207"/>
        <end position="391"/>
    </location>
</feature>
<evidence type="ECO:0000259" key="9">
    <source>
        <dbReference type="PROSITE" id="PS50878"/>
    </source>
</evidence>
<keyword evidence="7" id="KW-0695">RNA-directed DNA polymerase</keyword>
<dbReference type="EMBL" id="LBMM01008913">
    <property type="protein sequence ID" value="KMQ88536.1"/>
    <property type="molecule type" value="Genomic_DNA"/>
</dbReference>
<dbReference type="InterPro" id="IPR043128">
    <property type="entry name" value="Rev_trsase/Diguanyl_cyclase"/>
</dbReference>
<keyword evidence="6" id="KW-0378">Hydrolase</keyword>
<evidence type="ECO:0000256" key="2">
    <source>
        <dbReference type="ARBA" id="ARBA00022679"/>
    </source>
</evidence>
<protein>
    <submittedName>
        <fullName evidence="10">Enzymatic polyprotein endonuclease reverse</fullName>
    </submittedName>
</protein>
<dbReference type="Gene3D" id="3.10.10.10">
    <property type="entry name" value="HIV Type 1 Reverse Transcriptase, subunit A, domain 1"/>
    <property type="match status" value="1"/>
</dbReference>
<dbReference type="AlphaFoldDB" id="A0A0J7KEB5"/>
<keyword evidence="1" id="KW-0645">Protease</keyword>
<dbReference type="GO" id="GO:0004519">
    <property type="term" value="F:endonuclease activity"/>
    <property type="evidence" value="ECO:0007669"/>
    <property type="project" value="UniProtKB-KW"/>
</dbReference>
<evidence type="ECO:0000256" key="7">
    <source>
        <dbReference type="ARBA" id="ARBA00022918"/>
    </source>
</evidence>
<evidence type="ECO:0000256" key="1">
    <source>
        <dbReference type="ARBA" id="ARBA00022670"/>
    </source>
</evidence>
<dbReference type="Gene3D" id="3.30.70.270">
    <property type="match status" value="2"/>
</dbReference>
<reference evidence="10 11" key="1">
    <citation type="submission" date="2015-04" db="EMBL/GenBank/DDBJ databases">
        <title>Lasius niger genome sequencing.</title>
        <authorList>
            <person name="Konorov E.A."/>
            <person name="Nikitin M.A."/>
            <person name="Kirill M.V."/>
            <person name="Chang P."/>
        </authorList>
    </citation>
    <scope>NUCLEOTIDE SEQUENCE [LARGE SCALE GENOMIC DNA]</scope>
    <source>
        <tissue evidence="10">Whole</tissue>
    </source>
</reference>
<dbReference type="STRING" id="67767.A0A0J7KEB5"/>
<dbReference type="Pfam" id="PF00078">
    <property type="entry name" value="RVT_1"/>
    <property type="match status" value="1"/>
</dbReference>
<evidence type="ECO:0000313" key="10">
    <source>
        <dbReference type="EMBL" id="KMQ88536.1"/>
    </source>
</evidence>
<keyword evidence="4" id="KW-0540">Nuclease</keyword>
<keyword evidence="8" id="KW-0511">Multifunctional enzyme</keyword>
<dbReference type="FunFam" id="3.10.20.370:FF:000001">
    <property type="entry name" value="Retrovirus-related Pol polyprotein from transposon 17.6-like protein"/>
    <property type="match status" value="1"/>
</dbReference>
<evidence type="ECO:0000313" key="11">
    <source>
        <dbReference type="Proteomes" id="UP000036403"/>
    </source>
</evidence>
<proteinExistence type="predicted"/>
<organism evidence="10 11">
    <name type="scientific">Lasius niger</name>
    <name type="common">Black garden ant</name>
    <dbReference type="NCBI Taxonomy" id="67767"/>
    <lineage>
        <taxon>Eukaryota</taxon>
        <taxon>Metazoa</taxon>
        <taxon>Ecdysozoa</taxon>
        <taxon>Arthropoda</taxon>
        <taxon>Hexapoda</taxon>
        <taxon>Insecta</taxon>
        <taxon>Pterygota</taxon>
        <taxon>Neoptera</taxon>
        <taxon>Endopterygota</taxon>
        <taxon>Hymenoptera</taxon>
        <taxon>Apocrita</taxon>
        <taxon>Aculeata</taxon>
        <taxon>Formicoidea</taxon>
        <taxon>Formicidae</taxon>
        <taxon>Formicinae</taxon>
        <taxon>Lasius</taxon>
        <taxon>Lasius</taxon>
    </lineage>
</organism>
<accession>A0A0J7KEB5</accession>
<dbReference type="FunFam" id="3.30.70.270:FF:000115">
    <property type="entry name" value="Polyprotein of retroviral origin, putative"/>
    <property type="match status" value="1"/>
</dbReference>
<gene>
    <name evidence="10" type="ORF">RF55_11957</name>
</gene>
<evidence type="ECO:0000256" key="4">
    <source>
        <dbReference type="ARBA" id="ARBA00022722"/>
    </source>
</evidence>
<keyword evidence="11" id="KW-1185">Reference proteome</keyword>
<dbReference type="PANTHER" id="PTHR37984">
    <property type="entry name" value="PROTEIN CBG26694"/>
    <property type="match status" value="1"/>
</dbReference>
<dbReference type="SUPFAM" id="SSF56672">
    <property type="entry name" value="DNA/RNA polymerases"/>
    <property type="match status" value="1"/>
</dbReference>
<dbReference type="GO" id="GO:0003964">
    <property type="term" value="F:RNA-directed DNA polymerase activity"/>
    <property type="evidence" value="ECO:0007669"/>
    <property type="project" value="UniProtKB-KW"/>
</dbReference>
<dbReference type="PaxDb" id="67767-A0A0J7KEB5"/>
<dbReference type="InterPro" id="IPR000477">
    <property type="entry name" value="RT_dom"/>
</dbReference>
<evidence type="ECO:0000256" key="6">
    <source>
        <dbReference type="ARBA" id="ARBA00022801"/>
    </source>
</evidence>
<comment type="caution">
    <text evidence="10">The sequence shown here is derived from an EMBL/GenBank/DDBJ whole genome shotgun (WGS) entry which is preliminary data.</text>
</comment>
<dbReference type="PANTHER" id="PTHR37984:SF5">
    <property type="entry name" value="PROTEIN NYNRIN-LIKE"/>
    <property type="match status" value="1"/>
</dbReference>
<keyword evidence="2" id="KW-0808">Transferase</keyword>
<dbReference type="PROSITE" id="PS50878">
    <property type="entry name" value="RT_POL"/>
    <property type="match status" value="1"/>
</dbReference>
<sequence length="560" mass="63922">MKRGSFSTPVNDDAALAQVLPSFHSNPGDYSSSISISPPLPLLANEKPSSSCVSIKHIEKQINTTSENLQNSSGTIPNHQTTTTRINHVDEVLQPKANEYSVNLQLRKKRILTKHDLDPGETCDLDKVHRILQFLRLDHLNSLEKENVINLVQRNSDRFYLPDEDLGETSVVKHKIITTDEAPIHIKQYRFPPIHREEITKQVDELLQKKIVKPSTSPYNSPVWIVPKKSDSMGNKKWRMVIDYRRLNEKTLGDAYPLPNICDILDQLGGAKYFSVLDLASGFHQIPMDPEDAHKTAFSTPHGHYQFSRMPFGLRNAPATFQRLMDQILTGLQGTELLVYMDDIVIYASSLREHDIKMEKLMNRLRAANLTLQPDKCEFLRHEVAYLGHVITDNGVRPDPQKISSVKNFPVPRNLKNVRQFLGLAGYYRRFISDFSRIAKPLSDLLKKEEKFLWNTETQNAFDTLRDLLCKEPILQFPDFEKDFILTTDASDYAIAGVLSQGQIGQDLPIAYASRVLNAAEKNYATIEKELLAIIYCVAHFRPYLYGRRFTLVTDHQPLT</sequence>
<dbReference type="GO" id="GO:0008233">
    <property type="term" value="F:peptidase activity"/>
    <property type="evidence" value="ECO:0007669"/>
    <property type="project" value="UniProtKB-KW"/>
</dbReference>
<evidence type="ECO:0000256" key="5">
    <source>
        <dbReference type="ARBA" id="ARBA00022759"/>
    </source>
</evidence>
<dbReference type="InterPro" id="IPR050951">
    <property type="entry name" value="Retrovirus_Pol_polyprotein"/>
</dbReference>
<evidence type="ECO:0000256" key="3">
    <source>
        <dbReference type="ARBA" id="ARBA00022695"/>
    </source>
</evidence>
<dbReference type="Pfam" id="PF17919">
    <property type="entry name" value="RT_RNaseH_2"/>
    <property type="match status" value="1"/>
</dbReference>
<evidence type="ECO:0000256" key="8">
    <source>
        <dbReference type="ARBA" id="ARBA00023268"/>
    </source>
</evidence>
<dbReference type="InterPro" id="IPR043502">
    <property type="entry name" value="DNA/RNA_pol_sf"/>
</dbReference>
<dbReference type="CDD" id="cd01647">
    <property type="entry name" value="RT_LTR"/>
    <property type="match status" value="1"/>
</dbReference>
<dbReference type="OrthoDB" id="430238at2759"/>
<name>A0A0J7KEB5_LASNI</name>